<feature type="domain" description="Glyoxalase/fosfomycin resistance/dioxygenase" evidence="1">
    <location>
        <begin position="21"/>
        <end position="121"/>
    </location>
</feature>
<keyword evidence="3" id="KW-1185">Reference proteome</keyword>
<dbReference type="Pfam" id="PF00903">
    <property type="entry name" value="Glyoxalase"/>
    <property type="match status" value="1"/>
</dbReference>
<protein>
    <submittedName>
        <fullName evidence="2">VOC family protein</fullName>
    </submittedName>
</protein>
<dbReference type="Gene3D" id="3.30.720.120">
    <property type="match status" value="1"/>
</dbReference>
<accession>A0ABW4A182</accession>
<organism evidence="2 3">
    <name type="scientific">Actinoplanes sichuanensis</name>
    <dbReference type="NCBI Taxonomy" id="512349"/>
    <lineage>
        <taxon>Bacteria</taxon>
        <taxon>Bacillati</taxon>
        <taxon>Actinomycetota</taxon>
        <taxon>Actinomycetes</taxon>
        <taxon>Micromonosporales</taxon>
        <taxon>Micromonosporaceae</taxon>
        <taxon>Actinoplanes</taxon>
    </lineage>
</organism>
<evidence type="ECO:0000313" key="2">
    <source>
        <dbReference type="EMBL" id="MFD1364259.1"/>
    </source>
</evidence>
<dbReference type="PANTHER" id="PTHR34109">
    <property type="entry name" value="BNAUNNG04460D PROTEIN-RELATED"/>
    <property type="match status" value="1"/>
</dbReference>
<evidence type="ECO:0000313" key="3">
    <source>
        <dbReference type="Proteomes" id="UP001597183"/>
    </source>
</evidence>
<gene>
    <name evidence="2" type="ORF">ACFQ5G_02755</name>
</gene>
<name>A0ABW4A182_9ACTN</name>
<evidence type="ECO:0000259" key="1">
    <source>
        <dbReference type="Pfam" id="PF00903"/>
    </source>
</evidence>
<dbReference type="EMBL" id="JBHTMK010000004">
    <property type="protein sequence ID" value="MFD1364259.1"/>
    <property type="molecule type" value="Genomic_DNA"/>
</dbReference>
<dbReference type="InterPro" id="IPR029068">
    <property type="entry name" value="Glyas_Bleomycin-R_OHBP_Dase"/>
</dbReference>
<reference evidence="3" key="1">
    <citation type="journal article" date="2019" name="Int. J. Syst. Evol. Microbiol.">
        <title>The Global Catalogue of Microorganisms (GCM) 10K type strain sequencing project: providing services to taxonomists for standard genome sequencing and annotation.</title>
        <authorList>
            <consortium name="The Broad Institute Genomics Platform"/>
            <consortium name="The Broad Institute Genome Sequencing Center for Infectious Disease"/>
            <person name="Wu L."/>
            <person name="Ma J."/>
        </authorList>
    </citation>
    <scope>NUCLEOTIDE SEQUENCE [LARGE SCALE GENOMIC DNA]</scope>
    <source>
        <strain evidence="3">CCM 7526</strain>
    </source>
</reference>
<dbReference type="Gene3D" id="3.30.720.110">
    <property type="match status" value="1"/>
</dbReference>
<comment type="caution">
    <text evidence="2">The sequence shown here is derived from an EMBL/GenBank/DDBJ whole genome shotgun (WGS) entry which is preliminary data.</text>
</comment>
<dbReference type="InterPro" id="IPR004360">
    <property type="entry name" value="Glyas_Fos-R_dOase_dom"/>
</dbReference>
<dbReference type="Proteomes" id="UP001597183">
    <property type="component" value="Unassembled WGS sequence"/>
</dbReference>
<dbReference type="RefSeq" id="WP_317793825.1">
    <property type="nucleotide sequence ID" value="NZ_AP028461.1"/>
</dbReference>
<sequence length="159" mass="17741">MRIPGGKSTVTPYVAAKGAERFLRFVETVFATDSAMRVLNEDGTIGHAEVRIGESVIMVFDSRPEWPHTPSLLSVYVDDADEAVARALDAGATLVSEIRTSRIIGDRGGRIKDPVGNIWWIQTHLEDVDAETMRERFGDPTEIEIMRYAQQSFDTAMRL</sequence>
<dbReference type="CDD" id="cd07246">
    <property type="entry name" value="VOC_like"/>
    <property type="match status" value="1"/>
</dbReference>
<proteinExistence type="predicted"/>
<dbReference type="SUPFAM" id="SSF54593">
    <property type="entry name" value="Glyoxalase/Bleomycin resistance protein/Dihydroxybiphenyl dioxygenase"/>
    <property type="match status" value="1"/>
</dbReference>
<dbReference type="PANTHER" id="PTHR34109:SF1">
    <property type="entry name" value="VOC DOMAIN-CONTAINING PROTEIN"/>
    <property type="match status" value="1"/>
</dbReference>